<dbReference type="VEuPathDB" id="FungiDB:AFUB_037360"/>
<evidence type="ECO:0000256" key="2">
    <source>
        <dbReference type="ARBA" id="ARBA00022722"/>
    </source>
</evidence>
<evidence type="ECO:0000256" key="4">
    <source>
        <dbReference type="ARBA" id="ARBA00022839"/>
    </source>
</evidence>
<dbReference type="InterPro" id="IPR036397">
    <property type="entry name" value="RNaseH_sf"/>
</dbReference>
<dbReference type="Proteomes" id="UP000001699">
    <property type="component" value="Unassembled WGS sequence"/>
</dbReference>
<dbReference type="CDD" id="cd06135">
    <property type="entry name" value="Orn"/>
    <property type="match status" value="1"/>
</dbReference>
<dbReference type="InterPro" id="IPR022894">
    <property type="entry name" value="Oligoribonuclease"/>
</dbReference>
<keyword evidence="3" id="KW-0378">Hydrolase</keyword>
<organism evidence="6 7">
    <name type="scientific">Aspergillus fumigatus (strain CBS 144.89 / FGSC A1163 / CEA10)</name>
    <name type="common">Neosartorya fumigata</name>
    <dbReference type="NCBI Taxonomy" id="451804"/>
    <lineage>
        <taxon>Eukaryota</taxon>
        <taxon>Fungi</taxon>
        <taxon>Dikarya</taxon>
        <taxon>Ascomycota</taxon>
        <taxon>Pezizomycotina</taxon>
        <taxon>Eurotiomycetes</taxon>
        <taxon>Eurotiomycetidae</taxon>
        <taxon>Eurotiales</taxon>
        <taxon>Aspergillaceae</taxon>
        <taxon>Aspergillus</taxon>
        <taxon>Aspergillus subgen. Fumigati</taxon>
    </lineage>
</organism>
<dbReference type="InterPro" id="IPR013520">
    <property type="entry name" value="Ribonucl_H"/>
</dbReference>
<evidence type="ECO:0000313" key="6">
    <source>
        <dbReference type="EMBL" id="EDP52570.1"/>
    </source>
</evidence>
<comment type="similarity">
    <text evidence="1">Belongs to the oligoribonuclease family.</text>
</comment>
<dbReference type="InterPro" id="IPR012337">
    <property type="entry name" value="RNaseH-like_sf"/>
</dbReference>
<evidence type="ECO:0000256" key="3">
    <source>
        <dbReference type="ARBA" id="ARBA00022801"/>
    </source>
</evidence>
<dbReference type="PANTHER" id="PTHR11046:SF0">
    <property type="entry name" value="OLIGORIBONUCLEASE, MITOCHONDRIAL"/>
    <property type="match status" value="1"/>
</dbReference>
<dbReference type="HOGENOM" id="CLU_064761_3_1_1"/>
<dbReference type="FunFam" id="3.30.420.10:FF:000003">
    <property type="entry name" value="Oligoribonuclease"/>
    <property type="match status" value="1"/>
</dbReference>
<evidence type="ECO:0000259" key="5">
    <source>
        <dbReference type="SMART" id="SM00479"/>
    </source>
</evidence>
<dbReference type="GO" id="GO:0005739">
    <property type="term" value="C:mitochondrion"/>
    <property type="evidence" value="ECO:0007669"/>
    <property type="project" value="TreeGrafter"/>
</dbReference>
<proteinExistence type="inferred from homology"/>
<keyword evidence="4 6" id="KW-0269">Exonuclease</keyword>
<gene>
    <name evidence="6" type="ORF">AFUB_037360</name>
</gene>
<dbReference type="PANTHER" id="PTHR11046">
    <property type="entry name" value="OLIGORIBONUCLEASE, MITOCHONDRIAL"/>
    <property type="match status" value="1"/>
</dbReference>
<dbReference type="NCBIfam" id="NF003765">
    <property type="entry name" value="PRK05359.1"/>
    <property type="match status" value="1"/>
</dbReference>
<reference evidence="6 7" key="1">
    <citation type="journal article" date="2008" name="PLoS Genet.">
        <title>Genomic islands in the pathogenic filamentous fungus Aspergillus fumigatus.</title>
        <authorList>
            <person name="Fedorova N.D."/>
            <person name="Khaldi N."/>
            <person name="Joardar V.S."/>
            <person name="Maiti R."/>
            <person name="Amedeo P."/>
            <person name="Anderson M.J."/>
            <person name="Crabtree J."/>
            <person name="Silva J.C."/>
            <person name="Badger J.H."/>
            <person name="Albarraq A."/>
            <person name="Angiuoli S."/>
            <person name="Bussey H."/>
            <person name="Bowyer P."/>
            <person name="Cotty P.J."/>
            <person name="Dyer P.S."/>
            <person name="Egan A."/>
            <person name="Galens K."/>
            <person name="Fraser-Liggett C.M."/>
            <person name="Haas B.J."/>
            <person name="Inman J.M."/>
            <person name="Kent R."/>
            <person name="Lemieux S."/>
            <person name="Malavazi I."/>
            <person name="Orvis J."/>
            <person name="Roemer T."/>
            <person name="Ronning C.M."/>
            <person name="Sundaram J.P."/>
            <person name="Sutton G."/>
            <person name="Turner G."/>
            <person name="Venter J.C."/>
            <person name="White O.R."/>
            <person name="Whitty B.R."/>
            <person name="Youngman P."/>
            <person name="Wolfe K.H."/>
            <person name="Goldman G.H."/>
            <person name="Wortman J.R."/>
            <person name="Jiang B."/>
            <person name="Denning D.W."/>
            <person name="Nierman W.C."/>
        </authorList>
    </citation>
    <scope>NUCLEOTIDE SEQUENCE [LARGE SCALE GENOMIC DNA]</scope>
    <source>
        <strain evidence="7">CBS 144.89 / FGSC A1163 / CEA10</strain>
    </source>
</reference>
<dbReference type="OrthoDB" id="270189at2759"/>
<keyword evidence="7" id="KW-1185">Reference proteome</keyword>
<dbReference type="SUPFAM" id="SSF53098">
    <property type="entry name" value="Ribonuclease H-like"/>
    <property type="match status" value="1"/>
</dbReference>
<accession>B0XXA3</accession>
<sequence>MGVCYRIMNTQDNITLDFDTAFLSTMWKLLPLRVWQSNHLFLNPNHQIAIRSRSTASNYRMPLERSTDPLVWIDCEMTGLNPETDTILQICCYITDANLNLLDPEGFETIIHHDRSVLDSMSPWCVDTHGRTGLTAAVLASTTNSTTAAESLLAYIQRYVPHPRTALLAGNSVHADKMFLAKEPYKAVLEWLHYRILDVSAFKEAARRWGGETLLREVPPKKEVHLAREDILESIEEMRFYKERLFREYS</sequence>
<evidence type="ECO:0000256" key="1">
    <source>
        <dbReference type="ARBA" id="ARBA00009921"/>
    </source>
</evidence>
<protein>
    <submittedName>
        <fullName evidence="6">RNA exonuclease Rex2, putative</fullName>
    </submittedName>
</protein>
<keyword evidence="2" id="KW-0540">Nuclease</keyword>
<dbReference type="SMART" id="SM00479">
    <property type="entry name" value="EXOIII"/>
    <property type="match status" value="1"/>
</dbReference>
<evidence type="ECO:0000313" key="7">
    <source>
        <dbReference type="Proteomes" id="UP000001699"/>
    </source>
</evidence>
<name>B0XXA3_ASPFC</name>
<dbReference type="GO" id="GO:0003676">
    <property type="term" value="F:nucleic acid binding"/>
    <property type="evidence" value="ECO:0007669"/>
    <property type="project" value="InterPro"/>
</dbReference>
<dbReference type="GO" id="GO:0000175">
    <property type="term" value="F:3'-5'-RNA exonuclease activity"/>
    <property type="evidence" value="ECO:0007669"/>
    <property type="project" value="InterPro"/>
</dbReference>
<dbReference type="Pfam" id="PF00929">
    <property type="entry name" value="RNase_T"/>
    <property type="match status" value="1"/>
</dbReference>
<feature type="domain" description="Exonuclease" evidence="5">
    <location>
        <begin position="69"/>
        <end position="247"/>
    </location>
</feature>
<dbReference type="PhylomeDB" id="B0XXA3"/>
<dbReference type="AlphaFoldDB" id="B0XXA3"/>
<dbReference type="Gene3D" id="3.30.420.10">
    <property type="entry name" value="Ribonuclease H-like superfamily/Ribonuclease H"/>
    <property type="match status" value="1"/>
</dbReference>
<dbReference type="EMBL" id="DS499596">
    <property type="protein sequence ID" value="EDP52570.1"/>
    <property type="molecule type" value="Genomic_DNA"/>
</dbReference>